<organism evidence="2 3">
    <name type="scientific">Austropuccinia psidii MF-1</name>
    <dbReference type="NCBI Taxonomy" id="1389203"/>
    <lineage>
        <taxon>Eukaryota</taxon>
        <taxon>Fungi</taxon>
        <taxon>Dikarya</taxon>
        <taxon>Basidiomycota</taxon>
        <taxon>Pucciniomycotina</taxon>
        <taxon>Pucciniomycetes</taxon>
        <taxon>Pucciniales</taxon>
        <taxon>Sphaerophragmiaceae</taxon>
        <taxon>Austropuccinia</taxon>
    </lineage>
</organism>
<evidence type="ECO:0000313" key="2">
    <source>
        <dbReference type="EMBL" id="MBW0460600.1"/>
    </source>
</evidence>
<dbReference type="EMBL" id="AVOT02000034">
    <property type="protein sequence ID" value="MBW0460600.1"/>
    <property type="molecule type" value="Genomic_DNA"/>
</dbReference>
<keyword evidence="3" id="KW-1185">Reference proteome</keyword>
<evidence type="ECO:0000256" key="1">
    <source>
        <dbReference type="SAM" id="MobiDB-lite"/>
    </source>
</evidence>
<evidence type="ECO:0000313" key="3">
    <source>
        <dbReference type="Proteomes" id="UP000765509"/>
    </source>
</evidence>
<proteinExistence type="predicted"/>
<reference evidence="2" key="1">
    <citation type="submission" date="2021-03" db="EMBL/GenBank/DDBJ databases">
        <title>Draft genome sequence of rust myrtle Austropuccinia psidii MF-1, a brazilian biotype.</title>
        <authorList>
            <person name="Quecine M.C."/>
            <person name="Pachon D.M.R."/>
            <person name="Bonatelli M.L."/>
            <person name="Correr F.H."/>
            <person name="Franceschini L.M."/>
            <person name="Leite T.F."/>
            <person name="Margarido G.R.A."/>
            <person name="Almeida C.A."/>
            <person name="Ferrarezi J.A."/>
            <person name="Labate C.A."/>
        </authorList>
    </citation>
    <scope>NUCLEOTIDE SEQUENCE</scope>
    <source>
        <strain evidence="2">MF-1</strain>
    </source>
</reference>
<name>A0A9Q3GAS0_9BASI</name>
<feature type="region of interest" description="Disordered" evidence="1">
    <location>
        <begin position="51"/>
        <end position="79"/>
    </location>
</feature>
<dbReference type="Proteomes" id="UP000765509">
    <property type="component" value="Unassembled WGS sequence"/>
</dbReference>
<dbReference type="AlphaFoldDB" id="A0A9Q3GAS0"/>
<comment type="caution">
    <text evidence="2">The sequence shown here is derived from an EMBL/GenBank/DDBJ whole genome shotgun (WGS) entry which is preliminary data.</text>
</comment>
<feature type="compositionally biased region" description="Polar residues" evidence="1">
    <location>
        <begin position="51"/>
        <end position="62"/>
    </location>
</feature>
<accession>A0A9Q3GAS0</accession>
<gene>
    <name evidence="2" type="ORF">O181_000315</name>
</gene>
<protein>
    <submittedName>
        <fullName evidence="2">Uncharacterized protein</fullName>
    </submittedName>
</protein>
<sequence length="116" mass="13004">MVSSHELGIKLESLAHENNQDPSVLPECEHTFILNIYNLSKPDSFVMAFTSAQTPSPQNPNFKSYEMENTVGPWEPTEEAGQDDVIFKGKFETISKEQFVSNIAQTIPKSGKNSKR</sequence>